<dbReference type="Proteomes" id="UP001597115">
    <property type="component" value="Unassembled WGS sequence"/>
</dbReference>
<dbReference type="InterPro" id="IPR000160">
    <property type="entry name" value="GGDEF_dom"/>
</dbReference>
<dbReference type="SMART" id="SM00267">
    <property type="entry name" value="GGDEF"/>
    <property type="match status" value="1"/>
</dbReference>
<organism evidence="3 4">
    <name type="scientific">Sphingomonas tabacisoli</name>
    <dbReference type="NCBI Taxonomy" id="2249466"/>
    <lineage>
        <taxon>Bacteria</taxon>
        <taxon>Pseudomonadati</taxon>
        <taxon>Pseudomonadota</taxon>
        <taxon>Alphaproteobacteria</taxon>
        <taxon>Sphingomonadales</taxon>
        <taxon>Sphingomonadaceae</taxon>
        <taxon>Sphingomonas</taxon>
    </lineage>
</organism>
<accession>A0ABW4I452</accession>
<dbReference type="Pfam" id="PF00563">
    <property type="entry name" value="EAL"/>
    <property type="match status" value="1"/>
</dbReference>
<evidence type="ECO:0000256" key="1">
    <source>
        <dbReference type="SAM" id="Phobius"/>
    </source>
</evidence>
<dbReference type="EMBL" id="JBHUDY010000001">
    <property type="protein sequence ID" value="MFD1612746.1"/>
    <property type="molecule type" value="Genomic_DNA"/>
</dbReference>
<evidence type="ECO:0000313" key="3">
    <source>
        <dbReference type="EMBL" id="MFD1612746.1"/>
    </source>
</evidence>
<dbReference type="RefSeq" id="WP_380889937.1">
    <property type="nucleotide sequence ID" value="NZ_JBHUDY010000001.1"/>
</dbReference>
<dbReference type="PANTHER" id="PTHR33121">
    <property type="entry name" value="CYCLIC DI-GMP PHOSPHODIESTERASE PDEF"/>
    <property type="match status" value="1"/>
</dbReference>
<evidence type="ECO:0000259" key="2">
    <source>
        <dbReference type="PROSITE" id="PS50883"/>
    </source>
</evidence>
<dbReference type="InterPro" id="IPR043128">
    <property type="entry name" value="Rev_trsase/Diguanyl_cyclase"/>
</dbReference>
<dbReference type="InterPro" id="IPR007890">
    <property type="entry name" value="CHASE2"/>
</dbReference>
<dbReference type="PROSITE" id="PS50883">
    <property type="entry name" value="EAL"/>
    <property type="match status" value="1"/>
</dbReference>
<dbReference type="Pfam" id="PF05226">
    <property type="entry name" value="CHASE2"/>
    <property type="match status" value="1"/>
</dbReference>
<keyword evidence="4" id="KW-1185">Reference proteome</keyword>
<protein>
    <submittedName>
        <fullName evidence="3">Bifunctional diguanylate cyclase/phosphodiesterase</fullName>
    </submittedName>
</protein>
<dbReference type="SMART" id="SM01080">
    <property type="entry name" value="CHASE2"/>
    <property type="match status" value="1"/>
</dbReference>
<dbReference type="InterPro" id="IPR035919">
    <property type="entry name" value="EAL_sf"/>
</dbReference>
<keyword evidence="1" id="KW-0472">Membrane</keyword>
<dbReference type="InterPro" id="IPR050706">
    <property type="entry name" value="Cyclic-di-GMP_PDE-like"/>
</dbReference>
<comment type="caution">
    <text evidence="3">The sequence shown here is derived from an EMBL/GenBank/DDBJ whole genome shotgun (WGS) entry which is preliminary data.</text>
</comment>
<evidence type="ECO:0000313" key="4">
    <source>
        <dbReference type="Proteomes" id="UP001597115"/>
    </source>
</evidence>
<feature type="domain" description="EAL" evidence="2">
    <location>
        <begin position="513"/>
        <end position="766"/>
    </location>
</feature>
<dbReference type="PANTHER" id="PTHR33121:SF79">
    <property type="entry name" value="CYCLIC DI-GMP PHOSPHODIESTERASE PDED-RELATED"/>
    <property type="match status" value="1"/>
</dbReference>
<dbReference type="SMART" id="SM00052">
    <property type="entry name" value="EAL"/>
    <property type="match status" value="1"/>
</dbReference>
<gene>
    <name evidence="3" type="ORF">ACFSCW_13140</name>
</gene>
<dbReference type="InterPro" id="IPR001633">
    <property type="entry name" value="EAL_dom"/>
</dbReference>
<dbReference type="CDD" id="cd01948">
    <property type="entry name" value="EAL"/>
    <property type="match status" value="1"/>
</dbReference>
<reference evidence="4" key="1">
    <citation type="journal article" date="2019" name="Int. J. Syst. Evol. Microbiol.">
        <title>The Global Catalogue of Microorganisms (GCM) 10K type strain sequencing project: providing services to taxonomists for standard genome sequencing and annotation.</title>
        <authorList>
            <consortium name="The Broad Institute Genomics Platform"/>
            <consortium name="The Broad Institute Genome Sequencing Center for Infectious Disease"/>
            <person name="Wu L."/>
            <person name="Ma J."/>
        </authorList>
    </citation>
    <scope>NUCLEOTIDE SEQUENCE [LARGE SCALE GENOMIC DNA]</scope>
    <source>
        <strain evidence="4">CGMCC 1.16275</strain>
    </source>
</reference>
<feature type="transmembrane region" description="Helical" evidence="1">
    <location>
        <begin position="323"/>
        <end position="344"/>
    </location>
</feature>
<dbReference type="Gene3D" id="3.20.20.450">
    <property type="entry name" value="EAL domain"/>
    <property type="match status" value="1"/>
</dbReference>
<feature type="transmembrane region" description="Helical" evidence="1">
    <location>
        <begin position="299"/>
        <end position="317"/>
    </location>
</feature>
<feature type="transmembrane region" description="Helical" evidence="1">
    <location>
        <begin position="274"/>
        <end position="292"/>
    </location>
</feature>
<dbReference type="Gene3D" id="3.30.70.270">
    <property type="match status" value="1"/>
</dbReference>
<name>A0ABW4I452_9SPHN</name>
<keyword evidence="1" id="KW-1133">Transmembrane helix</keyword>
<sequence length="770" mass="83427">MNLKAWSRTHWSLTIVSAAAAVGLGFGLTGVGAGLDQLLQRLRWELRSHPASGSVHIVDIDARSLAALDGWPWPRSHHARVIDQLRKVGAATIAFDVDFSARSTAGDDAALVAALARAHGAVVLPTFRQRSGAGQAEWVDSLPFHEAREQSVLAAVSVRPDADGYVRRMPIATVTRGLPRPSLSAMIAQVSGRAGERFSVDFSIDPGSIPHHSFVDVLKGQVPRNVLAGKRVLIGASAIELGDQYAVPRYGVIPGVVIQALAAETLTAGTFRPVAWPLPLLFALLVVAALLRTRTGPRLAVWVGVSLVTMFAGSLAAEQWMHFIVPLAPAFAAIAFAAAAVAALQLAADTERRRLTDVESGLPNKAAMARWLQENSFHSIVVARVAAFERLAAALGGHEIGETIRRLQDRVALAVEGVPIFRIEEGVLAWPEVQGDRASLENRLAGIRTAMLNPIEVRGRRADVTLHFGVAENDGDAPLQLMAHAVLASERARETHRGWRVHDEADRAQLGRELSLLGELDEAVATGGLHVHYQPKLDLGARRIRSAEALIRWRHPELGALSPDAFVPLAERHDRILPLTRFVLDTALRDSAEWRRRGHDMSVAVNVSPLLVVSPDFFEAVAQIVAGPHFVRGSLIFEVTESAVLEDLESAIQALHAFRSMGIAISMDDYGTGQSTLAYLQQLPLDELKIDRRFVQHADKDRNDAVLVQSTIDMAHKLGLKVVAEGVEDKGCFDFLKSAGCDAVQGYFTGKPMSSEMLIREMTSSTRRAA</sequence>
<keyword evidence="1" id="KW-0812">Transmembrane</keyword>
<dbReference type="SUPFAM" id="SSF141868">
    <property type="entry name" value="EAL domain-like"/>
    <property type="match status" value="1"/>
</dbReference>
<proteinExistence type="predicted"/>